<keyword evidence="7" id="KW-1185">Reference proteome</keyword>
<organism evidence="6 7">
    <name type="scientific">Lipingzhangella halophila</name>
    <dbReference type="NCBI Taxonomy" id="1783352"/>
    <lineage>
        <taxon>Bacteria</taxon>
        <taxon>Bacillati</taxon>
        <taxon>Actinomycetota</taxon>
        <taxon>Actinomycetes</taxon>
        <taxon>Streptosporangiales</taxon>
        <taxon>Nocardiopsidaceae</taxon>
        <taxon>Lipingzhangella</taxon>
    </lineage>
</organism>
<evidence type="ECO:0000313" key="6">
    <source>
        <dbReference type="EMBL" id="MBB4929254.1"/>
    </source>
</evidence>
<feature type="domain" description="Metallo-beta-lactamase" evidence="5">
    <location>
        <begin position="22"/>
        <end position="255"/>
    </location>
</feature>
<dbReference type="PANTHER" id="PTHR42978:SF3">
    <property type="entry name" value="BLR3078 PROTEIN"/>
    <property type="match status" value="1"/>
</dbReference>
<dbReference type="CDD" id="cd07742">
    <property type="entry name" value="metallo-hydrolase-like_MBL-fold"/>
    <property type="match status" value="1"/>
</dbReference>
<dbReference type="RefSeq" id="WP_246437112.1">
    <property type="nucleotide sequence ID" value="NZ_JACHJT010000001.1"/>
</dbReference>
<dbReference type="AlphaFoldDB" id="A0A7W7RC73"/>
<evidence type="ECO:0000313" key="7">
    <source>
        <dbReference type="Proteomes" id="UP000523007"/>
    </source>
</evidence>
<keyword evidence="2" id="KW-0479">Metal-binding</keyword>
<evidence type="ECO:0000256" key="2">
    <source>
        <dbReference type="ARBA" id="ARBA00022723"/>
    </source>
</evidence>
<dbReference type="GO" id="GO:0046872">
    <property type="term" value="F:metal ion binding"/>
    <property type="evidence" value="ECO:0007669"/>
    <property type="project" value="UniProtKB-KW"/>
</dbReference>
<reference evidence="6 7" key="1">
    <citation type="submission" date="2020-08" db="EMBL/GenBank/DDBJ databases">
        <title>Sequencing the genomes of 1000 actinobacteria strains.</title>
        <authorList>
            <person name="Klenk H.-P."/>
        </authorList>
    </citation>
    <scope>NUCLEOTIDE SEQUENCE [LARGE SCALE GENOMIC DNA]</scope>
    <source>
        <strain evidence="6 7">DSM 102030</strain>
    </source>
</reference>
<protein>
    <submittedName>
        <fullName evidence="6">Glyoxylase-like metal-dependent hydrolase (Beta-lactamase superfamily II)</fullName>
    </submittedName>
</protein>
<gene>
    <name evidence="6" type="ORF">F4561_000074</name>
</gene>
<sequence>MRPPMRRLAEGQGGFRESGELVCHCLLIETNEALVLVDTGLGTHALQDPRQRLGRRFMGTRPVLDPAETAAAQVRALGFDPADVRHIVLTHLDIDHSSGLADFPDALVHVHGPELRAATSGTRLQRRRYIPWAWEHGPQWRVHEFDGGERWFGFDSVRPLSGLQADIALIPLAGHTTGHVGVAIQPGGPEQGWLLHAGDAFLHRGRLDPRARVPAGMAFFETLSQTNGVLRRHNQRMLRRLRHMHGSEVEVFCAHDAAQFRALAPKPA</sequence>
<dbReference type="GO" id="GO:0016787">
    <property type="term" value="F:hydrolase activity"/>
    <property type="evidence" value="ECO:0007669"/>
    <property type="project" value="UniProtKB-KW"/>
</dbReference>
<dbReference type="InterPro" id="IPR051013">
    <property type="entry name" value="MBL_superfamily_lactonases"/>
</dbReference>
<dbReference type="Proteomes" id="UP000523007">
    <property type="component" value="Unassembled WGS sequence"/>
</dbReference>
<evidence type="ECO:0000256" key="3">
    <source>
        <dbReference type="ARBA" id="ARBA00022801"/>
    </source>
</evidence>
<comment type="similarity">
    <text evidence="1">Belongs to the metallo-beta-lactamase superfamily.</text>
</comment>
<evidence type="ECO:0000256" key="1">
    <source>
        <dbReference type="ARBA" id="ARBA00007749"/>
    </source>
</evidence>
<dbReference type="SUPFAM" id="SSF56281">
    <property type="entry name" value="Metallo-hydrolase/oxidoreductase"/>
    <property type="match status" value="1"/>
</dbReference>
<evidence type="ECO:0000256" key="4">
    <source>
        <dbReference type="ARBA" id="ARBA00022833"/>
    </source>
</evidence>
<comment type="caution">
    <text evidence="6">The sequence shown here is derived from an EMBL/GenBank/DDBJ whole genome shotgun (WGS) entry which is preliminary data.</text>
</comment>
<proteinExistence type="inferred from homology"/>
<dbReference type="InterPro" id="IPR001279">
    <property type="entry name" value="Metallo-B-lactamas"/>
</dbReference>
<keyword evidence="4" id="KW-0862">Zinc</keyword>
<dbReference type="SMART" id="SM00849">
    <property type="entry name" value="Lactamase_B"/>
    <property type="match status" value="1"/>
</dbReference>
<accession>A0A7W7RC73</accession>
<dbReference type="Gene3D" id="3.60.15.10">
    <property type="entry name" value="Ribonuclease Z/Hydroxyacylglutathione hydrolase-like"/>
    <property type="match status" value="1"/>
</dbReference>
<keyword evidence="3 6" id="KW-0378">Hydrolase</keyword>
<dbReference type="PANTHER" id="PTHR42978">
    <property type="entry name" value="QUORUM-QUENCHING LACTONASE YTNP-RELATED-RELATED"/>
    <property type="match status" value="1"/>
</dbReference>
<name>A0A7W7RC73_9ACTN</name>
<dbReference type="InterPro" id="IPR036866">
    <property type="entry name" value="RibonucZ/Hydroxyglut_hydro"/>
</dbReference>
<dbReference type="EMBL" id="JACHJT010000001">
    <property type="protein sequence ID" value="MBB4929254.1"/>
    <property type="molecule type" value="Genomic_DNA"/>
</dbReference>
<dbReference type="Pfam" id="PF00753">
    <property type="entry name" value="Lactamase_B"/>
    <property type="match status" value="1"/>
</dbReference>
<evidence type="ECO:0000259" key="5">
    <source>
        <dbReference type="SMART" id="SM00849"/>
    </source>
</evidence>